<feature type="region of interest" description="Disordered" evidence="1">
    <location>
        <begin position="935"/>
        <end position="959"/>
    </location>
</feature>
<feature type="compositionally biased region" description="Polar residues" evidence="1">
    <location>
        <begin position="935"/>
        <end position="952"/>
    </location>
</feature>
<accession>A0AAE1CSY6</accession>
<evidence type="ECO:0000256" key="2">
    <source>
        <dbReference type="SAM" id="Phobius"/>
    </source>
</evidence>
<keyword evidence="2" id="KW-1133">Transmembrane helix</keyword>
<keyword evidence="2" id="KW-0472">Membrane</keyword>
<keyword evidence="2" id="KW-0812">Transmembrane</keyword>
<gene>
    <name evidence="3" type="ORF">RRG08_004015</name>
</gene>
<proteinExistence type="predicted"/>
<dbReference type="EMBL" id="JAWDGP010006886">
    <property type="protein sequence ID" value="KAK3733682.1"/>
    <property type="molecule type" value="Genomic_DNA"/>
</dbReference>
<sequence length="959" mass="109450">MLGTSREVYLASGFMLIPCFVLHITAMSVIKVLFSMTVYRRYDRGQIELVYNANVEVYHACALSSVLCDISAYRRYEQSIHRQSRKTRNWLPALKTEALLQPVFEETRSTHLAGQITGGRFRSVPLSSTHSQVRYSQSPIGNRRTVFQGPTPSLSLSNQNTTFSISESYPFPISIKSKHYIQYFRVLPLPYLYQIKTLHPVFQGPTPSLSLSNQNTTSSISESYPFPISIKSKHYIQYFRVLPLPYLYQIKTLYPVFQSPTPSLSLSNQNTTFSISESYPFPISIKSKHYIQYFRVLPLPYLYQIKTLHSVFQSPTPSLSLSNQNTISSISESYPFPISIKSKHYIQYFRVLPLPYLYQIKTLHPVFQSPTPSLSLSNQNTTSSISESYPFPISIKSKHYIQYFRVLPLPYLYQIKTLHSVFQSPTPSLSLSNQNTTSSISESYPFPISIKSKHYIQYFRVLPLPYLYQIKTLHSVFQSPTPSLSLSNQNTTSSISGSYPFPISIKSKHYIQYFRVLPLPYLYQIKTLHPVFQSPTPSLSLSNQNTTFSISESYPFPISIKSKHYIQYFRVLPLPYLYQIKTLHSVFQSPTPSLSLSNQNTTSSISESYPFPISIKSKHYIQYFRVLPLPYLYQIKTLHPVFQSPTPSLSLSNQNTTSSISGSYPFPISIKSKHYIQYFRVLPLPYLYQIKTLYPVFQGPTPSLSLSNQNTISSISGSYPFPISIKSKHYIQYFRVLPLPYLYQIKTLYPVFQGPTPSLSLSNQNTISSISGSYPFPISIKSKHYIQYFRVLPLPYLYQIKTQYPWSPVDPSGVLNNYQPCSAEPSGTLRRVLEMDLKRLIMAREHERMAISETRSEDFRKGINNIIIKRQGEARSERATCGGAGGRLCNYKPQIGNTCSSRQSILPRSIQIRQRYHRALIDLDTGGHPVATTSRLSTSGGVSEGHTSSTIDIITPHPG</sequence>
<keyword evidence="4" id="KW-1185">Reference proteome</keyword>
<evidence type="ECO:0000313" key="4">
    <source>
        <dbReference type="Proteomes" id="UP001283361"/>
    </source>
</evidence>
<evidence type="ECO:0000313" key="3">
    <source>
        <dbReference type="EMBL" id="KAK3733682.1"/>
    </source>
</evidence>
<dbReference type="PANTHER" id="PTHR34999:SF2">
    <property type="match status" value="1"/>
</dbReference>
<dbReference type="Proteomes" id="UP001283361">
    <property type="component" value="Unassembled WGS sequence"/>
</dbReference>
<evidence type="ECO:0000256" key="1">
    <source>
        <dbReference type="SAM" id="MobiDB-lite"/>
    </source>
</evidence>
<reference evidence="3" key="1">
    <citation type="journal article" date="2023" name="G3 (Bethesda)">
        <title>A reference genome for the long-term kleptoplast-retaining sea slug Elysia crispata morphotype clarki.</title>
        <authorList>
            <person name="Eastman K.E."/>
            <person name="Pendleton A.L."/>
            <person name="Shaikh M.A."/>
            <person name="Suttiyut T."/>
            <person name="Ogas R."/>
            <person name="Tomko P."/>
            <person name="Gavelis G."/>
            <person name="Widhalm J.R."/>
            <person name="Wisecaver J.H."/>
        </authorList>
    </citation>
    <scope>NUCLEOTIDE SEQUENCE</scope>
    <source>
        <strain evidence="3">ECLA1</strain>
    </source>
</reference>
<protein>
    <submittedName>
        <fullName evidence="3">Uncharacterized protein</fullName>
    </submittedName>
</protein>
<comment type="caution">
    <text evidence="3">The sequence shown here is derived from an EMBL/GenBank/DDBJ whole genome shotgun (WGS) entry which is preliminary data.</text>
</comment>
<feature type="transmembrane region" description="Helical" evidence="2">
    <location>
        <begin position="12"/>
        <end position="34"/>
    </location>
</feature>
<dbReference type="PANTHER" id="PTHR34999">
    <property type="match status" value="1"/>
</dbReference>
<name>A0AAE1CSY6_9GAST</name>
<dbReference type="AlphaFoldDB" id="A0AAE1CSY6"/>
<organism evidence="3 4">
    <name type="scientific">Elysia crispata</name>
    <name type="common">lettuce slug</name>
    <dbReference type="NCBI Taxonomy" id="231223"/>
    <lineage>
        <taxon>Eukaryota</taxon>
        <taxon>Metazoa</taxon>
        <taxon>Spiralia</taxon>
        <taxon>Lophotrochozoa</taxon>
        <taxon>Mollusca</taxon>
        <taxon>Gastropoda</taxon>
        <taxon>Heterobranchia</taxon>
        <taxon>Euthyneura</taxon>
        <taxon>Panpulmonata</taxon>
        <taxon>Sacoglossa</taxon>
        <taxon>Placobranchoidea</taxon>
        <taxon>Plakobranchidae</taxon>
        <taxon>Elysia</taxon>
    </lineage>
</organism>